<dbReference type="RefSeq" id="WP_246972521.1">
    <property type="nucleotide sequence ID" value="NZ_CP095397.1"/>
</dbReference>
<dbReference type="InterPro" id="IPR006311">
    <property type="entry name" value="TAT_signal"/>
</dbReference>
<feature type="transmembrane region" description="Helical" evidence="2">
    <location>
        <begin position="20"/>
        <end position="41"/>
    </location>
</feature>
<dbReference type="Gene3D" id="3.40.50.410">
    <property type="entry name" value="von Willebrand factor, type A domain"/>
    <property type="match status" value="1"/>
</dbReference>
<keyword evidence="2" id="KW-0472">Membrane</keyword>
<protein>
    <submittedName>
        <fullName evidence="4">VWA domain-containing protein</fullName>
    </submittedName>
</protein>
<comment type="caution">
    <text evidence="4">The sequence shown here is derived from an EMBL/GenBank/DDBJ whole genome shotgun (WGS) entry which is preliminary data.</text>
</comment>
<dbReference type="PROSITE" id="PS50234">
    <property type="entry name" value="VWFA"/>
    <property type="match status" value="1"/>
</dbReference>
<dbReference type="GeneID" id="71853050"/>
<keyword evidence="2" id="KW-0812">Transmembrane</keyword>
<dbReference type="Pfam" id="PF00092">
    <property type="entry name" value="VWA"/>
    <property type="match status" value="1"/>
</dbReference>
<dbReference type="PROSITE" id="PS51318">
    <property type="entry name" value="TAT"/>
    <property type="match status" value="1"/>
</dbReference>
<dbReference type="SMART" id="SM00327">
    <property type="entry name" value="VWA"/>
    <property type="match status" value="1"/>
</dbReference>
<dbReference type="SUPFAM" id="SSF53300">
    <property type="entry name" value="vWA-like"/>
    <property type="match status" value="1"/>
</dbReference>
<dbReference type="InterPro" id="IPR002035">
    <property type="entry name" value="VWF_A"/>
</dbReference>
<evidence type="ECO:0000256" key="1">
    <source>
        <dbReference type="SAM" id="MobiDB-lite"/>
    </source>
</evidence>
<dbReference type="PANTHER" id="PTHR24020">
    <property type="entry name" value="COLLAGEN ALPHA"/>
    <property type="match status" value="1"/>
</dbReference>
<sequence>MTDERERDDSGIGLSRRRVLGGIGAIGVASAGAALGTTAYFSDGEGFAGNSLSAGELDLKLDYKSTYTGGPGRLAEVDAMYPDFDVEDLGDGVYLTGEVPDVGSLDWTTKVQELDLCDPELNLVNGDEIPVFTLEDVKPGDSGEVTISFHICDNPAWVWMTGELTENAQNGYTEPEVDALEAMGVSTDDPDGEGQLADAIDVTVWYDEDCDNVYEPGRGDDGPVCVELVLDASGSMSGSRNQQTIAGAKALAEKILTEGDPDNQVGVTFFSAAGYDESAQVVQSLTGDYASVESAIDSLPADGGSTAIGEGLLTGQSDLENYTHDNRVMVVLTDGQNNAGTAPANAGDTVKNAGTETYALGVGGTTQADLEEFASEPTDEHVFFAVDDAAIEQVFAQVAETLAGETLIYEGTLRETMEHLSEGVALDGNRSSEAREPFAGGLTQCIGLEWELPIDVGNEVQTDSVSFDVGFYAEQSRHNDDPTNPFAADSSAQ</sequence>
<proteinExistence type="predicted"/>
<dbReference type="PANTHER" id="PTHR24020:SF20">
    <property type="entry name" value="PH DOMAIN-CONTAINING PROTEIN"/>
    <property type="match status" value="1"/>
</dbReference>
<reference evidence="4 5" key="1">
    <citation type="journal article" date="2014" name="Int. J. Syst. Evol. Microbiol.">
        <title>Complete genome sequence of Corynebacterium casei LMG S-19264T (=DSM 44701T), isolated from a smear-ripened cheese.</title>
        <authorList>
            <consortium name="US DOE Joint Genome Institute (JGI-PGF)"/>
            <person name="Walter F."/>
            <person name="Albersmeier A."/>
            <person name="Kalinowski J."/>
            <person name="Ruckert C."/>
        </authorList>
    </citation>
    <scope>NUCLEOTIDE SEQUENCE [LARGE SCALE GENOMIC DNA]</scope>
    <source>
        <strain evidence="4 5">IBRC-M 10912</strain>
    </source>
</reference>
<dbReference type="InterPro" id="IPR050525">
    <property type="entry name" value="ECM_Assembly_Org"/>
</dbReference>
<feature type="domain" description="VWFA" evidence="3">
    <location>
        <begin position="225"/>
        <end position="398"/>
    </location>
</feature>
<dbReference type="AlphaFoldDB" id="A0ABD5P4Y9"/>
<dbReference type="InterPro" id="IPR036465">
    <property type="entry name" value="vWFA_dom_sf"/>
</dbReference>
<keyword evidence="2" id="KW-1133">Transmembrane helix</keyword>
<dbReference type="Proteomes" id="UP001595821">
    <property type="component" value="Unassembled WGS sequence"/>
</dbReference>
<feature type="region of interest" description="Disordered" evidence="1">
    <location>
        <begin position="474"/>
        <end position="493"/>
    </location>
</feature>
<dbReference type="CDD" id="cd00198">
    <property type="entry name" value="vWFA"/>
    <property type="match status" value="1"/>
</dbReference>
<name>A0ABD5P4Y9_9EURY</name>
<evidence type="ECO:0000313" key="4">
    <source>
        <dbReference type="EMBL" id="MFC4249266.1"/>
    </source>
</evidence>
<evidence type="ECO:0000256" key="2">
    <source>
        <dbReference type="SAM" id="Phobius"/>
    </source>
</evidence>
<accession>A0ABD5P4Y9</accession>
<gene>
    <name evidence="4" type="ORF">ACFOZ7_20430</name>
</gene>
<dbReference type="EMBL" id="JBHSDJ010000131">
    <property type="protein sequence ID" value="MFC4249266.1"/>
    <property type="molecule type" value="Genomic_DNA"/>
</dbReference>
<evidence type="ECO:0000313" key="5">
    <source>
        <dbReference type="Proteomes" id="UP001595821"/>
    </source>
</evidence>
<evidence type="ECO:0000259" key="3">
    <source>
        <dbReference type="PROSITE" id="PS50234"/>
    </source>
</evidence>
<organism evidence="4 5">
    <name type="scientific">Natribaculum luteum</name>
    <dbReference type="NCBI Taxonomy" id="1586232"/>
    <lineage>
        <taxon>Archaea</taxon>
        <taxon>Methanobacteriati</taxon>
        <taxon>Methanobacteriota</taxon>
        <taxon>Stenosarchaea group</taxon>
        <taxon>Halobacteria</taxon>
        <taxon>Halobacteriales</taxon>
        <taxon>Natrialbaceae</taxon>
        <taxon>Natribaculum</taxon>
    </lineage>
</organism>